<dbReference type="GO" id="GO:0016614">
    <property type="term" value="F:oxidoreductase activity, acting on CH-OH group of donors"/>
    <property type="evidence" value="ECO:0007669"/>
    <property type="project" value="UniProtKB-ARBA"/>
</dbReference>
<dbReference type="InterPro" id="IPR037396">
    <property type="entry name" value="FMN_HAD"/>
</dbReference>
<dbReference type="FunFam" id="3.20.20.70:FF:000029">
    <property type="entry name" value="L-lactate dehydrogenase"/>
    <property type="match status" value="1"/>
</dbReference>
<keyword evidence="2" id="KW-0285">Flavoprotein</keyword>
<dbReference type="Pfam" id="PF01070">
    <property type="entry name" value="FMN_dh"/>
    <property type="match status" value="1"/>
</dbReference>
<comment type="cofactor">
    <cofactor evidence="1">
        <name>FMN</name>
        <dbReference type="ChEBI" id="CHEBI:58210"/>
    </cofactor>
</comment>
<dbReference type="GO" id="GO:0010181">
    <property type="term" value="F:FMN binding"/>
    <property type="evidence" value="ECO:0007669"/>
    <property type="project" value="InterPro"/>
</dbReference>
<dbReference type="PIRSF" id="PIRSF000138">
    <property type="entry name" value="Al-hdrx_acd_dh"/>
    <property type="match status" value="1"/>
</dbReference>
<organism evidence="8">
    <name type="scientific">freshwater metagenome</name>
    <dbReference type="NCBI Taxonomy" id="449393"/>
    <lineage>
        <taxon>unclassified sequences</taxon>
        <taxon>metagenomes</taxon>
        <taxon>ecological metagenomes</taxon>
    </lineage>
</organism>
<evidence type="ECO:0000256" key="1">
    <source>
        <dbReference type="ARBA" id="ARBA00001917"/>
    </source>
</evidence>
<keyword evidence="3" id="KW-0288">FMN</keyword>
<dbReference type="PANTHER" id="PTHR10578:SF107">
    <property type="entry name" value="2-HYDROXYACID OXIDASE 1"/>
    <property type="match status" value="1"/>
</dbReference>
<reference evidence="8" key="1">
    <citation type="submission" date="2020-05" db="EMBL/GenBank/DDBJ databases">
        <authorList>
            <person name="Chiriac C."/>
            <person name="Salcher M."/>
            <person name="Ghai R."/>
            <person name="Kavagutti S V."/>
        </authorList>
    </citation>
    <scope>NUCLEOTIDE SEQUENCE</scope>
</reference>
<evidence type="ECO:0000313" key="8">
    <source>
        <dbReference type="EMBL" id="CAB4736776.1"/>
    </source>
</evidence>
<dbReference type="EMBL" id="CAEZYY010000001">
    <property type="protein sequence ID" value="CAB4736776.1"/>
    <property type="molecule type" value="Genomic_DNA"/>
</dbReference>
<dbReference type="PROSITE" id="PS00557">
    <property type="entry name" value="FMN_HYDROXY_ACID_DH_1"/>
    <property type="match status" value="1"/>
</dbReference>
<evidence type="ECO:0000313" key="9">
    <source>
        <dbReference type="EMBL" id="CAB5063160.1"/>
    </source>
</evidence>
<keyword evidence="4" id="KW-0560">Oxidoreductase</keyword>
<evidence type="ECO:0000256" key="4">
    <source>
        <dbReference type="ARBA" id="ARBA00023002"/>
    </source>
</evidence>
<gene>
    <name evidence="7" type="ORF">UFOPK2602_01770</name>
    <name evidence="8" type="ORF">UFOPK2806_00093</name>
    <name evidence="9" type="ORF">UFOPK4306_01231</name>
</gene>
<dbReference type="EMBL" id="CAFBQP010000042">
    <property type="protein sequence ID" value="CAB5063160.1"/>
    <property type="molecule type" value="Genomic_DNA"/>
</dbReference>
<evidence type="ECO:0000256" key="3">
    <source>
        <dbReference type="ARBA" id="ARBA00022643"/>
    </source>
</evidence>
<feature type="domain" description="FMN hydroxy acid dehydrogenase" evidence="6">
    <location>
        <begin position="27"/>
        <end position="410"/>
    </location>
</feature>
<dbReference type="InterPro" id="IPR008259">
    <property type="entry name" value="FMN_hydac_DH_AS"/>
</dbReference>
<dbReference type="PANTHER" id="PTHR10578">
    <property type="entry name" value="S -2-HYDROXY-ACID OXIDASE-RELATED"/>
    <property type="match status" value="1"/>
</dbReference>
<dbReference type="EMBL" id="CAEZXX010000144">
    <property type="protein sequence ID" value="CAB4721507.1"/>
    <property type="molecule type" value="Genomic_DNA"/>
</dbReference>
<dbReference type="InterPro" id="IPR000262">
    <property type="entry name" value="FMN-dep_DH"/>
</dbReference>
<dbReference type="InterPro" id="IPR012133">
    <property type="entry name" value="Alpha-hydoxy_acid_DH_FMN"/>
</dbReference>
<dbReference type="InterPro" id="IPR013785">
    <property type="entry name" value="Aldolase_TIM"/>
</dbReference>
<accession>A0A6J6SP19</accession>
<evidence type="ECO:0000313" key="7">
    <source>
        <dbReference type="EMBL" id="CAB4721507.1"/>
    </source>
</evidence>
<comment type="similarity">
    <text evidence="5">Belongs to the FMN-dependent alpha-hydroxy acid dehydrogenase family.</text>
</comment>
<name>A0A6J6SP19_9ZZZZ</name>
<evidence type="ECO:0000256" key="2">
    <source>
        <dbReference type="ARBA" id="ARBA00022630"/>
    </source>
</evidence>
<proteinExistence type="inferred from homology"/>
<dbReference type="CDD" id="cd02809">
    <property type="entry name" value="alpha_hydroxyacid_oxid_FMN"/>
    <property type="match status" value="1"/>
</dbReference>
<protein>
    <submittedName>
        <fullName evidence="8">Unannotated protein</fullName>
    </submittedName>
</protein>
<sequence length="413" mass="44508">MTNRTVPRWSTFAPLLQRRTGSSRLQRRLDGAADIADLSRLAYRRAPKAVFDYVDGAASGEVTKARNAEAFGRVEFHPRVLRDVETVDTETTILGLPSSMPFAFGPTGFTRMMHTEGEAAVARVAARNGIPYALSTVGTTTIEDVAHASGDGRRWFQLYVVKDRERSREMLQRARRHGFDVLMLTVDVPVSGARLRDARSGISIPPSLTWRTFLNGAMHPAWLFDFLTTPPPNFETMGTGDGLPMTTVQLGTTSAAAFDSSVGYEDVAWFREVWQGKVVVKGVQRVDDAIRCADLGVEGIVVSNHGGRQLDRAVATLDLLPDVVAAVGGRTEVLVDGGVRSGADVVAAMALGARGVLVGRAYLYGLMAGGEAGVQRAFDLLAQDVRRSMQLLGVNTVAELSPSVNPGLVGLRP</sequence>
<dbReference type="AlphaFoldDB" id="A0A6J6SP19"/>
<evidence type="ECO:0000259" key="6">
    <source>
        <dbReference type="PROSITE" id="PS51349"/>
    </source>
</evidence>
<evidence type="ECO:0000256" key="5">
    <source>
        <dbReference type="ARBA" id="ARBA00024042"/>
    </source>
</evidence>
<dbReference type="PROSITE" id="PS51349">
    <property type="entry name" value="FMN_HYDROXY_ACID_DH_2"/>
    <property type="match status" value="1"/>
</dbReference>
<dbReference type="Gene3D" id="3.20.20.70">
    <property type="entry name" value="Aldolase class I"/>
    <property type="match status" value="1"/>
</dbReference>
<dbReference type="SUPFAM" id="SSF51395">
    <property type="entry name" value="FMN-linked oxidoreductases"/>
    <property type="match status" value="1"/>
</dbReference>